<organism evidence="1 2">
    <name type="scientific">Porcisia hertigi</name>
    <dbReference type="NCBI Taxonomy" id="2761500"/>
    <lineage>
        <taxon>Eukaryota</taxon>
        <taxon>Discoba</taxon>
        <taxon>Euglenozoa</taxon>
        <taxon>Kinetoplastea</taxon>
        <taxon>Metakinetoplastina</taxon>
        <taxon>Trypanosomatida</taxon>
        <taxon>Trypanosomatidae</taxon>
        <taxon>Leishmaniinae</taxon>
        <taxon>Porcisia</taxon>
    </lineage>
</organism>
<dbReference type="RefSeq" id="XP_067756920.1">
    <property type="nucleotide sequence ID" value="XM_067901654.1"/>
</dbReference>
<protein>
    <submittedName>
        <fullName evidence="1">Uncharacterized protein</fullName>
    </submittedName>
</protein>
<proteinExistence type="predicted"/>
<accession>A0A836LHS6</accession>
<dbReference type="AlphaFoldDB" id="A0A836LHS6"/>
<dbReference type="OrthoDB" id="265649at2759"/>
<name>A0A836LHS6_9TRYP</name>
<comment type="caution">
    <text evidence="1">The sequence shown here is derived from an EMBL/GenBank/DDBJ whole genome shotgun (WGS) entry which is preliminary data.</text>
</comment>
<gene>
    <name evidence="1" type="ORF">JKF63_05698</name>
</gene>
<reference evidence="1 2" key="1">
    <citation type="submission" date="2021-02" db="EMBL/GenBank/DDBJ databases">
        <title>Porcisia hertigi Genome sequencing and assembly.</title>
        <authorList>
            <person name="Almutairi H."/>
            <person name="Gatherer D."/>
        </authorList>
    </citation>
    <scope>NUCLEOTIDE SEQUENCE [LARGE SCALE GENOMIC DNA]</scope>
    <source>
        <strain evidence="1 2">C119</strain>
    </source>
</reference>
<sequence>MGHAISRKNPRGRRVGVTTHAVQAVSPIHKMGDAEMNVGVENELQRVDSSHGLTQEMIEELACSGGGVSSKAKCNTLKWIAMASYVVRHSPDALKMHEESMRALTAMQAAKHGLLSSSKVDAGRISMPRSSKREGVLEICRPCF</sequence>
<evidence type="ECO:0000313" key="1">
    <source>
        <dbReference type="EMBL" id="KAG5503558.1"/>
    </source>
</evidence>
<dbReference type="Proteomes" id="UP000674318">
    <property type="component" value="Chromosome 24"/>
</dbReference>
<keyword evidence="2" id="KW-1185">Reference proteome</keyword>
<dbReference type="KEGG" id="phet:94291731"/>
<evidence type="ECO:0000313" key="2">
    <source>
        <dbReference type="Proteomes" id="UP000674318"/>
    </source>
</evidence>
<dbReference type="GeneID" id="94291731"/>
<dbReference type="EMBL" id="JAFJZO010000024">
    <property type="protein sequence ID" value="KAG5503558.1"/>
    <property type="molecule type" value="Genomic_DNA"/>
</dbReference>